<dbReference type="KEGG" id="scia:HUG15_07250"/>
<organism evidence="3 4">
    <name type="scientific">Salicibibacter cibarius</name>
    <dbReference type="NCBI Taxonomy" id="2743000"/>
    <lineage>
        <taxon>Bacteria</taxon>
        <taxon>Bacillati</taxon>
        <taxon>Bacillota</taxon>
        <taxon>Bacilli</taxon>
        <taxon>Bacillales</taxon>
        <taxon>Bacillaceae</taxon>
        <taxon>Salicibibacter</taxon>
    </lineage>
</organism>
<feature type="compositionally biased region" description="Polar residues" evidence="1">
    <location>
        <begin position="91"/>
        <end position="103"/>
    </location>
</feature>
<evidence type="ECO:0000256" key="1">
    <source>
        <dbReference type="SAM" id="MobiDB-lite"/>
    </source>
</evidence>
<dbReference type="Proteomes" id="UP000595823">
    <property type="component" value="Chromosome"/>
</dbReference>
<keyword evidence="4" id="KW-1185">Reference proteome</keyword>
<accession>A0A7T6Z2C0</accession>
<gene>
    <name evidence="3" type="ORF">HUG15_07250</name>
</gene>
<keyword evidence="2" id="KW-0732">Signal</keyword>
<evidence type="ECO:0000313" key="4">
    <source>
        <dbReference type="Proteomes" id="UP000595823"/>
    </source>
</evidence>
<protein>
    <submittedName>
        <fullName evidence="3">Cystatin-like fold lipoprotein</fullName>
    </submittedName>
</protein>
<reference evidence="3 4" key="1">
    <citation type="submission" date="2020-06" db="EMBL/GenBank/DDBJ databases">
        <title>Genomic analysis of Salicibibacter sp. NKC5-3.</title>
        <authorList>
            <person name="Oh Y.J."/>
        </authorList>
    </citation>
    <scope>NUCLEOTIDE SEQUENCE [LARGE SCALE GENOMIC DNA]</scope>
    <source>
        <strain evidence="3 4">NKC5-3</strain>
    </source>
</reference>
<sequence>MKKKVGMMLISLLMLTACGSGYDDVIDQAVEELQEGPLGESHDDVDVRERSDISVWDDGRYVSIHYYKPNGSNREYFYEVSGDDFNMIGENESNQVRTETPDYQEQFGEEI</sequence>
<evidence type="ECO:0000313" key="3">
    <source>
        <dbReference type="EMBL" id="QQK75402.1"/>
    </source>
</evidence>
<evidence type="ECO:0000256" key="2">
    <source>
        <dbReference type="SAM" id="SignalP"/>
    </source>
</evidence>
<feature type="region of interest" description="Disordered" evidence="1">
    <location>
        <begin position="89"/>
        <end position="111"/>
    </location>
</feature>
<dbReference type="AlphaFoldDB" id="A0A7T6Z2C0"/>
<proteinExistence type="predicted"/>
<keyword evidence="3" id="KW-0449">Lipoprotein</keyword>
<feature type="signal peptide" evidence="2">
    <location>
        <begin position="1"/>
        <end position="19"/>
    </location>
</feature>
<dbReference type="EMBL" id="CP054705">
    <property type="protein sequence ID" value="QQK75402.1"/>
    <property type="molecule type" value="Genomic_DNA"/>
</dbReference>
<dbReference type="PROSITE" id="PS51257">
    <property type="entry name" value="PROKAR_LIPOPROTEIN"/>
    <property type="match status" value="1"/>
</dbReference>
<dbReference type="RefSeq" id="WP_200128053.1">
    <property type="nucleotide sequence ID" value="NZ_CP054705.1"/>
</dbReference>
<feature type="chain" id="PRO_5038422593" evidence="2">
    <location>
        <begin position="20"/>
        <end position="111"/>
    </location>
</feature>
<name>A0A7T6Z2C0_9BACI</name>